<keyword evidence="10" id="KW-1185">Reference proteome</keyword>
<organism evidence="9 10">
    <name type="scientific">Cryptococcus amylolentus CBS 6039</name>
    <dbReference type="NCBI Taxonomy" id="1295533"/>
    <lineage>
        <taxon>Eukaryota</taxon>
        <taxon>Fungi</taxon>
        <taxon>Dikarya</taxon>
        <taxon>Basidiomycota</taxon>
        <taxon>Agaricomycotina</taxon>
        <taxon>Tremellomycetes</taxon>
        <taxon>Tremellales</taxon>
        <taxon>Cryptococcaceae</taxon>
        <taxon>Cryptococcus</taxon>
    </lineage>
</organism>
<comment type="similarity">
    <text evidence="2 7">Belongs to the NDUFAF7 family.</text>
</comment>
<evidence type="ECO:0000256" key="8">
    <source>
        <dbReference type="SAM" id="MobiDB-lite"/>
    </source>
</evidence>
<sequence length="462" mass="51218">MLAPQITTQCSRTALRSASRCAPKLAWGQSSLRYQSSTSSPAPPSVSSATPKPSDAKAEFRHNELAKIIRDTVKSTGPIPISQYMQFCLSHPTQGYYSKGDVFGQKGDFITSPEISQIFGELVAIWFLTRWMEKGSPSRVRIVELGPGRGTLMDDIVRTLSNFPGVASSLKSIHLVENSLAMREVQRKKLESRIEGKDIALNWYTGINEIPETEDEYTFFVAHEFFDAMPINTFEKTDMGWREVQVTHDPSFDPEISTPSAPSGLRFALSSSPTPLSTILPETSPRFSKLLSGSRVEVSQDSYKIMRQLGEIVNQGKGGCGLVIDYGAHKAFYNSFRAFRKHEIVDVFQDPGNCDLTANVDFAYLGESLSNLSTPLGPMSQASFLQALGFHPRLAKLVEAAPEERREEIEKGAKRLVDLLGMGTQYQVMGVVSGVEELKEGIYPFSLKKEEEKQVASRVLRP</sequence>
<evidence type="ECO:0000256" key="2">
    <source>
        <dbReference type="ARBA" id="ARBA00005891"/>
    </source>
</evidence>
<dbReference type="InterPro" id="IPR038375">
    <property type="entry name" value="NDUFAF7_sf"/>
</dbReference>
<proteinExistence type="inferred from homology"/>
<dbReference type="STRING" id="1295533.A0A1E3I6B8"/>
<dbReference type="InterPro" id="IPR003788">
    <property type="entry name" value="NDUFAF7"/>
</dbReference>
<dbReference type="Pfam" id="PF02636">
    <property type="entry name" value="Methyltransf_28"/>
    <property type="match status" value="1"/>
</dbReference>
<name>A0A1E3I6B8_9TREE</name>
<evidence type="ECO:0000256" key="3">
    <source>
        <dbReference type="ARBA" id="ARBA00022603"/>
    </source>
</evidence>
<comment type="catalytic activity">
    <reaction evidence="6 7">
        <text>L-arginyl-[protein] + 2 S-adenosyl-L-methionine = N(omega),N(omega)'-dimethyl-L-arginyl-[protein] + 2 S-adenosyl-L-homocysteine + 2 H(+)</text>
        <dbReference type="Rhea" id="RHEA:48108"/>
        <dbReference type="Rhea" id="RHEA-COMP:10532"/>
        <dbReference type="Rhea" id="RHEA-COMP:11992"/>
        <dbReference type="ChEBI" id="CHEBI:15378"/>
        <dbReference type="ChEBI" id="CHEBI:29965"/>
        <dbReference type="ChEBI" id="CHEBI:57856"/>
        <dbReference type="ChEBI" id="CHEBI:59789"/>
        <dbReference type="ChEBI" id="CHEBI:88221"/>
        <dbReference type="EC" id="2.1.1.320"/>
    </reaction>
</comment>
<dbReference type="GO" id="GO:0005739">
    <property type="term" value="C:mitochondrion"/>
    <property type="evidence" value="ECO:0007669"/>
    <property type="project" value="UniProtKB-SubCell"/>
</dbReference>
<accession>A0A1E3I6B8</accession>
<dbReference type="GO" id="GO:0032259">
    <property type="term" value="P:methylation"/>
    <property type="evidence" value="ECO:0007669"/>
    <property type="project" value="UniProtKB-KW"/>
</dbReference>
<gene>
    <name evidence="9" type="ORF">L202_00104</name>
</gene>
<evidence type="ECO:0000256" key="4">
    <source>
        <dbReference type="ARBA" id="ARBA00022679"/>
    </source>
</evidence>
<dbReference type="Gene3D" id="3.40.50.12710">
    <property type="match status" value="1"/>
</dbReference>
<keyword evidence="4 7" id="KW-0808">Transferase</keyword>
<dbReference type="RefSeq" id="XP_018997890.1">
    <property type="nucleotide sequence ID" value="XM_019133185.1"/>
</dbReference>
<evidence type="ECO:0000256" key="1">
    <source>
        <dbReference type="ARBA" id="ARBA00004173"/>
    </source>
</evidence>
<evidence type="ECO:0000256" key="6">
    <source>
        <dbReference type="ARBA" id="ARBA00048612"/>
    </source>
</evidence>
<evidence type="ECO:0000256" key="7">
    <source>
        <dbReference type="RuleBase" id="RU364114"/>
    </source>
</evidence>
<dbReference type="GO" id="GO:0035243">
    <property type="term" value="F:protein-arginine omega-N symmetric methyltransferase activity"/>
    <property type="evidence" value="ECO:0007669"/>
    <property type="project" value="UniProtKB-EC"/>
</dbReference>
<dbReference type="InterPro" id="IPR029063">
    <property type="entry name" value="SAM-dependent_MTases_sf"/>
</dbReference>
<reference evidence="9 10" key="1">
    <citation type="submission" date="2016-06" db="EMBL/GenBank/DDBJ databases">
        <title>Evolution of pathogenesis and genome organization in the Tremellales.</title>
        <authorList>
            <person name="Cuomo C."/>
            <person name="Litvintseva A."/>
            <person name="Heitman J."/>
            <person name="Chen Y."/>
            <person name="Sun S."/>
            <person name="Springer D."/>
            <person name="Dromer F."/>
            <person name="Young S."/>
            <person name="Zeng Q."/>
            <person name="Chapman S."/>
            <person name="Gujja S."/>
            <person name="Saif S."/>
            <person name="Birren B."/>
        </authorList>
    </citation>
    <scope>NUCLEOTIDE SEQUENCE [LARGE SCALE GENOMIC DNA]</scope>
    <source>
        <strain evidence="9 10">CBS 6039</strain>
    </source>
</reference>
<comment type="function">
    <text evidence="7">Arginine methyltransferase involved in the assembly or stability of mitochondrial NADH:ubiquinone oxidoreductase complex (complex I).</text>
</comment>
<keyword evidence="5 7" id="KW-0496">Mitochondrion</keyword>
<evidence type="ECO:0000313" key="9">
    <source>
        <dbReference type="EMBL" id="ODN84087.1"/>
    </source>
</evidence>
<dbReference type="PANTHER" id="PTHR12049:SF7">
    <property type="entry name" value="PROTEIN ARGININE METHYLTRANSFERASE NDUFAF7, MITOCHONDRIAL"/>
    <property type="match status" value="1"/>
</dbReference>
<dbReference type="AlphaFoldDB" id="A0A1E3I6B8"/>
<comment type="caution">
    <text evidence="9">The sequence shown here is derived from an EMBL/GenBank/DDBJ whole genome shotgun (WGS) entry which is preliminary data.</text>
</comment>
<keyword evidence="3 7" id="KW-0489">Methyltransferase</keyword>
<evidence type="ECO:0000313" key="10">
    <source>
        <dbReference type="Proteomes" id="UP000094065"/>
    </source>
</evidence>
<evidence type="ECO:0000256" key="5">
    <source>
        <dbReference type="ARBA" id="ARBA00023128"/>
    </source>
</evidence>
<dbReference type="EC" id="2.1.1.320" evidence="7"/>
<dbReference type="SUPFAM" id="SSF53335">
    <property type="entry name" value="S-adenosyl-L-methionine-dependent methyltransferases"/>
    <property type="match status" value="1"/>
</dbReference>
<dbReference type="Proteomes" id="UP000094065">
    <property type="component" value="Unassembled WGS sequence"/>
</dbReference>
<comment type="subcellular location">
    <subcellularLocation>
        <location evidence="1 7">Mitochondrion</location>
    </subcellularLocation>
</comment>
<protein>
    <recommendedName>
        <fullName evidence="7">Protein arginine methyltransferase NDUFAF7</fullName>
        <ecNumber evidence="7">2.1.1.320</ecNumber>
    </recommendedName>
</protein>
<feature type="region of interest" description="Disordered" evidence="8">
    <location>
        <begin position="33"/>
        <end position="57"/>
    </location>
</feature>
<dbReference type="GeneID" id="30151413"/>
<dbReference type="PANTHER" id="PTHR12049">
    <property type="entry name" value="PROTEIN ARGININE METHYLTRANSFERASE NDUFAF7, MITOCHONDRIAL"/>
    <property type="match status" value="1"/>
</dbReference>
<dbReference type="GO" id="GO:0032981">
    <property type="term" value="P:mitochondrial respiratory chain complex I assembly"/>
    <property type="evidence" value="ECO:0007669"/>
    <property type="project" value="TreeGrafter"/>
</dbReference>
<dbReference type="OrthoDB" id="438553at2759"/>
<feature type="compositionally biased region" description="Low complexity" evidence="8">
    <location>
        <begin position="33"/>
        <end position="53"/>
    </location>
</feature>
<dbReference type="EMBL" id="AWGJ01000001">
    <property type="protein sequence ID" value="ODN84087.1"/>
    <property type="molecule type" value="Genomic_DNA"/>
</dbReference>